<evidence type="ECO:0000256" key="1">
    <source>
        <dbReference type="ARBA" id="ARBA00022448"/>
    </source>
</evidence>
<dbReference type="CDD" id="cd03255">
    <property type="entry name" value="ABC_MJ0796_LolCDE_FtsE"/>
    <property type="match status" value="1"/>
</dbReference>
<dbReference type="GO" id="GO:0022857">
    <property type="term" value="F:transmembrane transporter activity"/>
    <property type="evidence" value="ECO:0007669"/>
    <property type="project" value="TreeGrafter"/>
</dbReference>
<dbReference type="GO" id="GO:0005524">
    <property type="term" value="F:ATP binding"/>
    <property type="evidence" value="ECO:0007669"/>
    <property type="project" value="UniProtKB-KW"/>
</dbReference>
<protein>
    <submittedName>
        <fullName evidence="6">Putative lipoprotein releasing system, ATP-binding protein</fullName>
    </submittedName>
</protein>
<dbReference type="InterPro" id="IPR017911">
    <property type="entry name" value="MacB-like_ATP-bd"/>
</dbReference>
<dbReference type="FunFam" id="3.40.50.300:FF:000032">
    <property type="entry name" value="Export ABC transporter ATP-binding protein"/>
    <property type="match status" value="1"/>
</dbReference>
<dbReference type="InterPro" id="IPR003593">
    <property type="entry name" value="AAA+_ATPase"/>
</dbReference>
<dbReference type="Pfam" id="PF00005">
    <property type="entry name" value="ABC_tran"/>
    <property type="match status" value="1"/>
</dbReference>
<keyword evidence="4" id="KW-0029">Amino-acid transport</keyword>
<dbReference type="PROSITE" id="PS00211">
    <property type="entry name" value="ABC_TRANSPORTER_1"/>
    <property type="match status" value="1"/>
</dbReference>
<dbReference type="GO" id="GO:0006865">
    <property type="term" value="P:amino acid transport"/>
    <property type="evidence" value="ECO:0007669"/>
    <property type="project" value="UniProtKB-KW"/>
</dbReference>
<dbReference type="PANTHER" id="PTHR24220">
    <property type="entry name" value="IMPORT ATP-BINDING PROTEIN"/>
    <property type="match status" value="1"/>
</dbReference>
<comment type="caution">
    <text evidence="6">The sequence shown here is derived from an EMBL/GenBank/DDBJ whole genome shotgun (WGS) entry which is preliminary data.</text>
</comment>
<reference evidence="6 7" key="1">
    <citation type="submission" date="2011-09" db="EMBL/GenBank/DDBJ databases">
        <authorList>
            <person name="Weinstock G."/>
            <person name="Sodergren E."/>
            <person name="Clifton S."/>
            <person name="Fulton L."/>
            <person name="Fulton B."/>
            <person name="Courtney L."/>
            <person name="Fronick C."/>
            <person name="Harrison M."/>
            <person name="Strong C."/>
            <person name="Farmer C."/>
            <person name="Delahaunty K."/>
            <person name="Markovic C."/>
            <person name="Hall O."/>
            <person name="Minx P."/>
            <person name="Tomlinson C."/>
            <person name="Mitreva M."/>
            <person name="Hou S."/>
            <person name="Chen J."/>
            <person name="Wollam A."/>
            <person name="Pepin K.H."/>
            <person name="Johnson M."/>
            <person name="Bhonagiri V."/>
            <person name="Zhang X."/>
            <person name="Suruliraj S."/>
            <person name="Warren W."/>
            <person name="Chinwalla A."/>
            <person name="Mardis E.R."/>
            <person name="Wilson R.K."/>
        </authorList>
    </citation>
    <scope>NUCLEOTIDE SEQUENCE [LARGE SCALE GENOMIC DNA]</scope>
    <source>
        <strain evidence="6 7">F0435</strain>
    </source>
</reference>
<dbReference type="InterPro" id="IPR017871">
    <property type="entry name" value="ABC_transporter-like_CS"/>
</dbReference>
<dbReference type="HOGENOM" id="CLU_000604_1_22_9"/>
<gene>
    <name evidence="6" type="ORF">HMPREF9104_01360</name>
</gene>
<feature type="domain" description="ABC transporter" evidence="5">
    <location>
        <begin position="45"/>
        <end position="277"/>
    </location>
</feature>
<dbReference type="InterPro" id="IPR015854">
    <property type="entry name" value="ABC_transpr_LolD-like"/>
</dbReference>
<dbReference type="AlphaFoldDB" id="H1LFI4"/>
<dbReference type="SMART" id="SM00382">
    <property type="entry name" value="AAA"/>
    <property type="match status" value="1"/>
</dbReference>
<dbReference type="Proteomes" id="UP000005025">
    <property type="component" value="Unassembled WGS sequence"/>
</dbReference>
<name>H1LFI4_9LACO</name>
<accession>H1LFI4</accession>
<keyword evidence="2" id="KW-0547">Nucleotide-binding</keyword>
<evidence type="ECO:0000313" key="6">
    <source>
        <dbReference type="EMBL" id="EHO51736.1"/>
    </source>
</evidence>
<evidence type="ECO:0000256" key="4">
    <source>
        <dbReference type="ARBA" id="ARBA00022970"/>
    </source>
</evidence>
<dbReference type="Gene3D" id="3.40.50.300">
    <property type="entry name" value="P-loop containing nucleotide triphosphate hydrolases"/>
    <property type="match status" value="1"/>
</dbReference>
<sequence length="282" mass="30958">MKVSELNRFVISEIMIWAGVTIIINRHGNVVVDWKVVSGMSKQVIDIQNITKKVATGGRQTNLEILHGVSLTANEGEFLSIVGPSGSGKSTLLHCMSGLSKPTSGLVEVLGVDPYKLRPSKAATFRRTQVGFIFQSYNLVPALTAFDNIVLPLRLAHKKFDRDQIDQLLKKINFNTNPNNFIANLSGGEQQKVAIARVLVSNCRVIFADEPTGALDSVSGKIIFGLLRDLTKQGVCVVMVTHDIEMAARTDRAITLRDGQLRKILTKPNAQELIIALNDEKK</sequence>
<dbReference type="SUPFAM" id="SSF52540">
    <property type="entry name" value="P-loop containing nucleoside triphosphate hydrolases"/>
    <property type="match status" value="1"/>
</dbReference>
<evidence type="ECO:0000256" key="3">
    <source>
        <dbReference type="ARBA" id="ARBA00022840"/>
    </source>
</evidence>
<dbReference type="GO" id="GO:0016887">
    <property type="term" value="F:ATP hydrolysis activity"/>
    <property type="evidence" value="ECO:0007669"/>
    <property type="project" value="InterPro"/>
</dbReference>
<dbReference type="GO" id="GO:0005886">
    <property type="term" value="C:plasma membrane"/>
    <property type="evidence" value="ECO:0007669"/>
    <property type="project" value="TreeGrafter"/>
</dbReference>
<evidence type="ECO:0000256" key="2">
    <source>
        <dbReference type="ARBA" id="ARBA00022741"/>
    </source>
</evidence>
<dbReference type="GO" id="GO:0098796">
    <property type="term" value="C:membrane protein complex"/>
    <property type="evidence" value="ECO:0007669"/>
    <property type="project" value="UniProtKB-ARBA"/>
</dbReference>
<organism evidence="6 7">
    <name type="scientific">Lentilactobacillus kisonensis F0435</name>
    <dbReference type="NCBI Taxonomy" id="797516"/>
    <lineage>
        <taxon>Bacteria</taxon>
        <taxon>Bacillati</taxon>
        <taxon>Bacillota</taxon>
        <taxon>Bacilli</taxon>
        <taxon>Lactobacillales</taxon>
        <taxon>Lactobacillaceae</taxon>
        <taxon>Lentilactobacillus</taxon>
    </lineage>
</organism>
<dbReference type="PROSITE" id="PS50893">
    <property type="entry name" value="ABC_TRANSPORTER_2"/>
    <property type="match status" value="1"/>
</dbReference>
<dbReference type="PATRIC" id="fig|797516.3.peg.1214"/>
<dbReference type="EMBL" id="AGRJ01000130">
    <property type="protein sequence ID" value="EHO51736.1"/>
    <property type="molecule type" value="Genomic_DNA"/>
</dbReference>
<evidence type="ECO:0000313" key="7">
    <source>
        <dbReference type="Proteomes" id="UP000005025"/>
    </source>
</evidence>
<dbReference type="PANTHER" id="PTHR24220:SF692">
    <property type="entry name" value="ABC TRANSPORTER DOMAIN-CONTAINING PROTEIN"/>
    <property type="match status" value="1"/>
</dbReference>
<dbReference type="InterPro" id="IPR027417">
    <property type="entry name" value="P-loop_NTPase"/>
</dbReference>
<evidence type="ECO:0000259" key="5">
    <source>
        <dbReference type="PROSITE" id="PS50893"/>
    </source>
</evidence>
<keyword evidence="1" id="KW-0813">Transport</keyword>
<keyword evidence="3 6" id="KW-0067">ATP-binding</keyword>
<dbReference type="InterPro" id="IPR003439">
    <property type="entry name" value="ABC_transporter-like_ATP-bd"/>
</dbReference>
<keyword evidence="6" id="KW-0449">Lipoprotein</keyword>
<proteinExistence type="predicted"/>
<dbReference type="STRING" id="797516.HMPREF9104_01360"/>